<keyword evidence="10" id="KW-0813">Transport</keyword>
<dbReference type="SUPFAM" id="SSF52009">
    <property type="entry name" value="Phosphohistidine domain"/>
    <property type="match status" value="1"/>
</dbReference>
<evidence type="ECO:0000256" key="5">
    <source>
        <dbReference type="ARBA" id="ARBA00004496"/>
    </source>
</evidence>
<dbReference type="SUPFAM" id="SSF51621">
    <property type="entry name" value="Phosphoenolpyruvate/pyruvate domain"/>
    <property type="match status" value="1"/>
</dbReference>
<dbReference type="PROSITE" id="PS00372">
    <property type="entry name" value="PTS_EIIA_TYPE_2_HIS"/>
    <property type="match status" value="1"/>
</dbReference>
<evidence type="ECO:0000256" key="2">
    <source>
        <dbReference type="ARBA" id="ARBA00001946"/>
    </source>
</evidence>
<dbReference type="InterPro" id="IPR018274">
    <property type="entry name" value="PEP_util_AS"/>
</dbReference>
<proteinExistence type="inferred from homology"/>
<dbReference type="Gene3D" id="1.10.274.10">
    <property type="entry name" value="PtsI, HPr-binding domain"/>
    <property type="match status" value="1"/>
</dbReference>
<dbReference type="GO" id="GO:0016301">
    <property type="term" value="F:kinase activity"/>
    <property type="evidence" value="ECO:0007669"/>
    <property type="project" value="UniProtKB-KW"/>
</dbReference>
<keyword evidence="15" id="KW-0598">Phosphotransferase system</keyword>
<keyword evidence="12" id="KW-0597">Phosphoprotein</keyword>
<name>A0A455T8N2_9CHLR</name>
<evidence type="ECO:0000256" key="18">
    <source>
        <dbReference type="ARBA" id="ARBA00022842"/>
    </source>
</evidence>
<evidence type="ECO:0000256" key="17">
    <source>
        <dbReference type="ARBA" id="ARBA00022777"/>
    </source>
</evidence>
<dbReference type="InterPro" id="IPR050499">
    <property type="entry name" value="PEP-utilizing_PTS_enzyme"/>
</dbReference>
<dbReference type="InterPro" id="IPR006318">
    <property type="entry name" value="PTS_EI-like"/>
</dbReference>
<accession>A0A455T8N2</accession>
<evidence type="ECO:0000256" key="10">
    <source>
        <dbReference type="ARBA" id="ARBA00022448"/>
    </source>
</evidence>
<dbReference type="InterPro" id="IPR008731">
    <property type="entry name" value="PTS_EIN"/>
</dbReference>
<dbReference type="Gene3D" id="3.40.930.10">
    <property type="entry name" value="Mannitol-specific EII, Chain A"/>
    <property type="match status" value="1"/>
</dbReference>
<evidence type="ECO:0000256" key="1">
    <source>
        <dbReference type="ARBA" id="ARBA00000683"/>
    </source>
</evidence>
<dbReference type="PROSITE" id="PS51350">
    <property type="entry name" value="PTS_HPR_DOM"/>
    <property type="match status" value="1"/>
</dbReference>
<dbReference type="Pfam" id="PF02896">
    <property type="entry name" value="PEP-utilizers_C"/>
    <property type="match status" value="1"/>
</dbReference>
<dbReference type="InterPro" id="IPR040442">
    <property type="entry name" value="Pyrv_kinase-like_dom_sf"/>
</dbReference>
<dbReference type="PROSITE" id="PS00589">
    <property type="entry name" value="PTS_HPR_SER"/>
    <property type="match status" value="1"/>
</dbReference>
<evidence type="ECO:0000256" key="12">
    <source>
        <dbReference type="ARBA" id="ARBA00022553"/>
    </source>
</evidence>
<keyword evidence="11" id="KW-0963">Cytoplasm</keyword>
<dbReference type="InterPro" id="IPR015813">
    <property type="entry name" value="Pyrv/PenolPyrv_kinase-like_dom"/>
</dbReference>
<dbReference type="InterPro" id="IPR000121">
    <property type="entry name" value="PEP_util_C"/>
</dbReference>
<evidence type="ECO:0000313" key="21">
    <source>
        <dbReference type="EMBL" id="BBH95801.1"/>
    </source>
</evidence>
<dbReference type="PANTHER" id="PTHR46244">
    <property type="entry name" value="PHOSPHOENOLPYRUVATE-PROTEIN PHOSPHOTRANSFERASE"/>
    <property type="match status" value="1"/>
</dbReference>
<dbReference type="Pfam" id="PF00391">
    <property type="entry name" value="PEP-utilizers"/>
    <property type="match status" value="1"/>
</dbReference>
<dbReference type="InterPro" id="IPR035895">
    <property type="entry name" value="HPr-like_sf"/>
</dbReference>
<dbReference type="InterPro" id="IPR023151">
    <property type="entry name" value="PEP_util_CS"/>
</dbReference>
<evidence type="ECO:0000256" key="3">
    <source>
        <dbReference type="ARBA" id="ARBA00003136"/>
    </source>
</evidence>
<dbReference type="InterPro" id="IPR036618">
    <property type="entry name" value="PtsI_HPr-bd_sf"/>
</dbReference>
<keyword evidence="16" id="KW-0479">Metal-binding</keyword>
<dbReference type="InterPro" id="IPR036637">
    <property type="entry name" value="Phosphohistidine_dom_sf"/>
</dbReference>
<dbReference type="Gene3D" id="3.30.1340.10">
    <property type="entry name" value="HPr-like"/>
    <property type="match status" value="1"/>
</dbReference>
<feature type="domain" description="HPr" evidence="20">
    <location>
        <begin position="153"/>
        <end position="240"/>
    </location>
</feature>
<dbReference type="Gene3D" id="3.20.20.60">
    <property type="entry name" value="Phosphoenolpyruvate-binding domains"/>
    <property type="match status" value="1"/>
</dbReference>
<reference evidence="21" key="1">
    <citation type="submission" date="2018-12" db="EMBL/GenBank/DDBJ databases">
        <title>Novel natural products biosynthetic potential of the class Ktedonobacteria.</title>
        <authorList>
            <person name="Zheng Y."/>
            <person name="Saitou A."/>
            <person name="Wang C.M."/>
            <person name="Toyoda A."/>
            <person name="Minakuchi Y."/>
            <person name="Sekiguchi Y."/>
            <person name="Ueda K."/>
            <person name="Takano H."/>
            <person name="Sakai Y."/>
            <person name="Yokota A."/>
            <person name="Yabe S."/>
        </authorList>
    </citation>
    <scope>NUCLEOTIDE SEQUENCE</scope>
    <source>
        <strain evidence="21">A3-2</strain>
    </source>
</reference>
<evidence type="ECO:0000256" key="9">
    <source>
        <dbReference type="ARBA" id="ARBA00020422"/>
    </source>
</evidence>
<keyword evidence="17" id="KW-0418">Kinase</keyword>
<dbReference type="InterPro" id="IPR002178">
    <property type="entry name" value="PTS_EIIA_type-2_dom"/>
</dbReference>
<comment type="function">
    <text evidence="3">The phosphoenolpyruvate-dependent sugar phosphotransferase system (sugar PTS), a major carbohydrate active transport system, catalyzes the phosphorylation of incoming sugar substrates concomitantly with their translocation across the cell membrane. The enzyme II FruAB PTS system is involved in fructose transport.</text>
</comment>
<dbReference type="InterPro" id="IPR001020">
    <property type="entry name" value="PTS_HPr_His_P_site"/>
</dbReference>
<keyword evidence="13" id="KW-0762">Sugar transport</keyword>
<evidence type="ECO:0000259" key="20">
    <source>
        <dbReference type="PROSITE" id="PS51350"/>
    </source>
</evidence>
<dbReference type="EC" id="2.7.3.9" evidence="7"/>
<evidence type="ECO:0000256" key="16">
    <source>
        <dbReference type="ARBA" id="ARBA00022723"/>
    </source>
</evidence>
<keyword evidence="14 21" id="KW-0808">Transferase</keyword>
<dbReference type="SUPFAM" id="SSF47831">
    <property type="entry name" value="Enzyme I of the PEP:sugar phosphotransferase system HPr-binding (sub)domain"/>
    <property type="match status" value="1"/>
</dbReference>
<comment type="catalytic activity">
    <reaction evidence="1">
        <text>L-histidyl-[protein] + phosphoenolpyruvate = N(pros)-phospho-L-histidyl-[protein] + pyruvate</text>
        <dbReference type="Rhea" id="RHEA:23880"/>
        <dbReference type="Rhea" id="RHEA-COMP:9745"/>
        <dbReference type="Rhea" id="RHEA-COMP:9746"/>
        <dbReference type="ChEBI" id="CHEBI:15361"/>
        <dbReference type="ChEBI" id="CHEBI:29979"/>
        <dbReference type="ChEBI" id="CHEBI:58702"/>
        <dbReference type="ChEBI" id="CHEBI:64837"/>
        <dbReference type="EC" id="2.7.3.9"/>
    </reaction>
</comment>
<dbReference type="Pfam" id="PF00381">
    <property type="entry name" value="PTS-HPr"/>
    <property type="match status" value="1"/>
</dbReference>
<dbReference type="EMBL" id="AP019377">
    <property type="protein sequence ID" value="BBH95801.1"/>
    <property type="molecule type" value="Genomic_DNA"/>
</dbReference>
<dbReference type="CDD" id="cd00367">
    <property type="entry name" value="PTS-HPr_like"/>
    <property type="match status" value="1"/>
</dbReference>
<dbReference type="InterPro" id="IPR000032">
    <property type="entry name" value="HPr-like"/>
</dbReference>
<evidence type="ECO:0000256" key="7">
    <source>
        <dbReference type="ARBA" id="ARBA00012232"/>
    </source>
</evidence>
<dbReference type="PROSITE" id="PS00370">
    <property type="entry name" value="PEP_ENZYMES_PHOS_SITE"/>
    <property type="match status" value="1"/>
</dbReference>
<comment type="similarity">
    <text evidence="6">Belongs to the PEP-utilizing enzyme family.</text>
</comment>
<evidence type="ECO:0000256" key="4">
    <source>
        <dbReference type="ARBA" id="ARBA00003681"/>
    </source>
</evidence>
<evidence type="ECO:0000256" key="13">
    <source>
        <dbReference type="ARBA" id="ARBA00022597"/>
    </source>
</evidence>
<dbReference type="PROSITE" id="PS00369">
    <property type="entry name" value="PTS_HPR_HIS"/>
    <property type="match status" value="1"/>
</dbReference>
<dbReference type="GO" id="GO:0046872">
    <property type="term" value="F:metal ion binding"/>
    <property type="evidence" value="ECO:0007669"/>
    <property type="project" value="UniProtKB-KW"/>
</dbReference>
<protein>
    <recommendedName>
        <fullName evidence="8">Multiphosphoryl transfer protein</fullName>
        <ecNumber evidence="7">2.7.3.9</ecNumber>
    </recommendedName>
    <alternativeName>
        <fullName evidence="9">Phosphocarrier protein HPr</fullName>
    </alternativeName>
</protein>
<comment type="subcellular location">
    <subcellularLocation>
        <location evidence="5">Cytoplasm</location>
    </subcellularLocation>
</comment>
<dbReference type="PROSITE" id="PS51094">
    <property type="entry name" value="PTS_EIIA_TYPE_2"/>
    <property type="match status" value="1"/>
</dbReference>
<dbReference type="Pfam" id="PF00359">
    <property type="entry name" value="PTS_EIIA_2"/>
    <property type="match status" value="1"/>
</dbReference>
<dbReference type="PANTHER" id="PTHR46244:SF6">
    <property type="entry name" value="PHOSPHOENOLPYRUVATE-PROTEIN PHOSPHOTRANSFERASE"/>
    <property type="match status" value="1"/>
</dbReference>
<dbReference type="GO" id="GO:0005737">
    <property type="term" value="C:cytoplasm"/>
    <property type="evidence" value="ECO:0007669"/>
    <property type="project" value="UniProtKB-SubCell"/>
</dbReference>
<dbReference type="PRINTS" id="PR00107">
    <property type="entry name" value="PHOSPHOCPHPR"/>
</dbReference>
<evidence type="ECO:0000256" key="11">
    <source>
        <dbReference type="ARBA" id="ARBA00022490"/>
    </source>
</evidence>
<comment type="cofactor">
    <cofactor evidence="2">
        <name>Mg(2+)</name>
        <dbReference type="ChEBI" id="CHEBI:18420"/>
    </cofactor>
</comment>
<dbReference type="InterPro" id="IPR002114">
    <property type="entry name" value="PTS_HPr_Ser_P_site"/>
</dbReference>
<dbReference type="CDD" id="cd00211">
    <property type="entry name" value="PTS_IIA_fru"/>
    <property type="match status" value="1"/>
</dbReference>
<evidence type="ECO:0000256" key="6">
    <source>
        <dbReference type="ARBA" id="ARBA00007837"/>
    </source>
</evidence>
<sequence length="820" mass="88136">MQISEQQVRLQAQAEDKQGAIRQAGDLLVRSGCIEAGYIDSMLQREQVANTYLGNGIAIPHGLPRDQELIHRTGIAVLQLPAGVIWNPGEIVHLVVAIAARSDEHIDALRRLTRVLGDPAAVERLIHTTDPRDIIEALTGERPAAPSTEADYTTSFETVIQNRTGLHARPAARFVELARGFQAAIRVRYGERVADGKSLIALLQLGAERGARIRVSAEGPDAAQALATLQAAIAAGLGDELEPLPASETAPSEVQVLRWAPRSVAATYSGLGAAGGLAIAPLQRYRRERLEVADQPTDPASDGLALQRALDAAQHELDQLYEEVRARLGSSRAAIFRAHREFLQDAELIQEAVRLIYAGHGAAWAWQQAIARRVGQLQQIDDPVLAGRAVDLSDVGERVLRHLLGVAAAGAFPTGGPVILVAEDLTPSDTAALDPDIVQGLCTARGGPTSHTAIIARSQGIPAVVAAGEAVLSVADGTPAILDGFNGRLYVRPSEADLAEARALQMQLRQREEAAQRQRFAPAVTRDGHRVEIAANINRAEEVPQALEAGAEGVGLMRTEFLFLGRAAPPSEEEQYATYCAMARALNGRPLIIRTLDIGGDKHVPYLQLSAEDASFLGLRGIRLCLAYPDLFVTQLRALYRAAACGPISIMFPMIATLEDFAQAREYAERVRRELNAPRLPLGMMVEVPSAVLLAEEFAAEVDFFSIGTNDLTQYTLAMDRLHPQLARQADALHPAVLRMVARTVEAARAAGKWVGVCGGLAGEPLGAAILVGLGVSELSMTIPALATIKAQIRSRTLAELQQLARQALRCRTAEEVRRL</sequence>
<organism evidence="21">
    <name type="scientific">Thermogemmatispora argillosa</name>
    <dbReference type="NCBI Taxonomy" id="2045280"/>
    <lineage>
        <taxon>Bacteria</taxon>
        <taxon>Bacillati</taxon>
        <taxon>Chloroflexota</taxon>
        <taxon>Ktedonobacteria</taxon>
        <taxon>Thermogemmatisporales</taxon>
        <taxon>Thermogemmatisporaceae</taxon>
        <taxon>Thermogemmatispora</taxon>
    </lineage>
</organism>
<keyword evidence="21" id="KW-0670">Pyruvate</keyword>
<evidence type="ECO:0000256" key="14">
    <source>
        <dbReference type="ARBA" id="ARBA00022679"/>
    </source>
</evidence>
<dbReference type="PROSITE" id="PS00742">
    <property type="entry name" value="PEP_ENZYMES_2"/>
    <property type="match status" value="1"/>
</dbReference>
<dbReference type="GO" id="GO:0008965">
    <property type="term" value="F:phosphoenolpyruvate-protein phosphotransferase activity"/>
    <property type="evidence" value="ECO:0007669"/>
    <property type="project" value="UniProtKB-EC"/>
</dbReference>
<dbReference type="PRINTS" id="PR01736">
    <property type="entry name" value="PHPHTRNFRASE"/>
</dbReference>
<keyword evidence="18" id="KW-0460">Magnesium</keyword>
<dbReference type="InterPro" id="IPR008279">
    <property type="entry name" value="PEP-util_enz_mobile_dom"/>
</dbReference>
<evidence type="ECO:0000259" key="19">
    <source>
        <dbReference type="PROSITE" id="PS51094"/>
    </source>
</evidence>
<evidence type="ECO:0000256" key="15">
    <source>
        <dbReference type="ARBA" id="ARBA00022683"/>
    </source>
</evidence>
<dbReference type="Gene3D" id="3.50.30.10">
    <property type="entry name" value="Phosphohistidine domain"/>
    <property type="match status" value="1"/>
</dbReference>
<gene>
    <name evidence="21" type="ORF">KTA_40000</name>
</gene>
<dbReference type="GO" id="GO:0009401">
    <property type="term" value="P:phosphoenolpyruvate-dependent sugar phosphotransferase system"/>
    <property type="evidence" value="ECO:0007669"/>
    <property type="project" value="UniProtKB-KW"/>
</dbReference>
<dbReference type="InterPro" id="IPR016152">
    <property type="entry name" value="PTrfase/Anion_transptr"/>
</dbReference>
<dbReference type="Pfam" id="PF05524">
    <property type="entry name" value="PEP-utilisers_N"/>
    <property type="match status" value="1"/>
</dbReference>
<dbReference type="NCBIfam" id="TIGR01003">
    <property type="entry name" value="PTS_HPr_family"/>
    <property type="match status" value="1"/>
</dbReference>
<dbReference type="NCBIfam" id="TIGR01417">
    <property type="entry name" value="PTS_I_fam"/>
    <property type="match status" value="1"/>
</dbReference>
<comment type="function">
    <text evidence="4">General (non sugar-specific) component of the phosphoenolpyruvate-dependent sugar phosphotransferase system (sugar PTS). This major carbohydrate active-transport system catalyzes the phosphorylation of incoming sugar substrates concomitantly with their translocation across the cell membrane. The phosphoryl group from phosphoenolpyruvate (PEP) is transferred to the phosphoryl carrier protein HPr by enzyme I. Phospho-HPr then transfers it to the PTS EIIA domain.</text>
</comment>
<feature type="domain" description="PTS EIIA type-2" evidence="19">
    <location>
        <begin position="1"/>
        <end position="141"/>
    </location>
</feature>
<dbReference type="SUPFAM" id="SSF55594">
    <property type="entry name" value="HPr-like"/>
    <property type="match status" value="1"/>
</dbReference>
<dbReference type="SUPFAM" id="SSF55804">
    <property type="entry name" value="Phoshotransferase/anion transport protein"/>
    <property type="match status" value="1"/>
</dbReference>
<dbReference type="AlphaFoldDB" id="A0A455T8N2"/>
<evidence type="ECO:0000256" key="8">
    <source>
        <dbReference type="ARBA" id="ARBA00015565"/>
    </source>
</evidence>